<organism evidence="2 3">
    <name type="scientific">Scytonema hofmannii FACHB-248</name>
    <dbReference type="NCBI Taxonomy" id="1842502"/>
    <lineage>
        <taxon>Bacteria</taxon>
        <taxon>Bacillati</taxon>
        <taxon>Cyanobacteriota</taxon>
        <taxon>Cyanophyceae</taxon>
        <taxon>Nostocales</taxon>
        <taxon>Scytonemataceae</taxon>
        <taxon>Scytonema</taxon>
    </lineage>
</organism>
<dbReference type="Gene3D" id="3.40.50.300">
    <property type="entry name" value="P-loop containing nucleotide triphosphate hydrolases"/>
    <property type="match status" value="1"/>
</dbReference>
<sequence>MPDINWSDILDNISPNESTENVISNRFVEPLLQALGFNHQEQRPEFRTGSGNDKVDFACRKNNGDDIFFNSKLNPYLLVEVKARATGAGAKIDLSEATPQYLGTKEQIKKYLLAPNCKMAQWGIITNSIHIQLFRRHGKVVIPATSSILITKNNINDIVIYIKHLIHNPPKALTICVYNNKGGVGKTTTTVNLAATLAKENKQVLVVDFDPQQGDLTKSLGLSLGKVSLYDCLTTSAIDIHNSIQQFTVKYKSGHKIEFDVIPADPLMGTYTESDLAAKIEKGSARLRDILKIFHSKYDYILIDSPTTWMFFSQSSVYASDVILIPTKHNNLASLDNAAKVIKEFIPKVKASRKDGGPIALPIFFNGEKITDPALRTANSEVEAIIMREIKESKFNLLPYFFPKVKAGSIDKTIFYLPGYAIVANAAFSRVPAAFKDSTAADYYLGLAKEYFLYG</sequence>
<dbReference type="InterPro" id="IPR025669">
    <property type="entry name" value="AAA_dom"/>
</dbReference>
<dbReference type="CDD" id="cd02042">
    <property type="entry name" value="ParAB_family"/>
    <property type="match status" value="1"/>
</dbReference>
<protein>
    <submittedName>
        <fullName evidence="2">AAA family ATPase</fullName>
    </submittedName>
</protein>
<accession>A0ABR8GX61</accession>
<dbReference type="Proteomes" id="UP000660380">
    <property type="component" value="Unassembled WGS sequence"/>
</dbReference>
<dbReference type="Pfam" id="PF13614">
    <property type="entry name" value="AAA_31"/>
    <property type="match status" value="1"/>
</dbReference>
<evidence type="ECO:0000313" key="3">
    <source>
        <dbReference type="Proteomes" id="UP000660380"/>
    </source>
</evidence>
<dbReference type="PANTHER" id="PTHR13696:SF52">
    <property type="entry name" value="PARA FAMILY PROTEIN CT_582"/>
    <property type="match status" value="1"/>
</dbReference>
<dbReference type="RefSeq" id="WP_029634346.1">
    <property type="nucleotide sequence ID" value="NZ_JACJTA010000070.1"/>
</dbReference>
<proteinExistence type="predicted"/>
<comment type="caution">
    <text evidence="2">The sequence shown here is derived from an EMBL/GenBank/DDBJ whole genome shotgun (WGS) entry which is preliminary data.</text>
</comment>
<dbReference type="EMBL" id="JACJTA010000070">
    <property type="protein sequence ID" value="MBD2607704.1"/>
    <property type="molecule type" value="Genomic_DNA"/>
</dbReference>
<dbReference type="InterPro" id="IPR050678">
    <property type="entry name" value="DNA_Partitioning_ATPase"/>
</dbReference>
<dbReference type="InterPro" id="IPR027417">
    <property type="entry name" value="P-loop_NTPase"/>
</dbReference>
<keyword evidence="3" id="KW-1185">Reference proteome</keyword>
<dbReference type="PANTHER" id="PTHR13696">
    <property type="entry name" value="P-LOOP CONTAINING NUCLEOSIDE TRIPHOSPHATE HYDROLASE"/>
    <property type="match status" value="1"/>
</dbReference>
<name>A0ABR8GX61_9CYAN</name>
<evidence type="ECO:0000313" key="2">
    <source>
        <dbReference type="EMBL" id="MBD2607704.1"/>
    </source>
</evidence>
<feature type="domain" description="AAA" evidence="1">
    <location>
        <begin position="174"/>
        <end position="334"/>
    </location>
</feature>
<dbReference type="SUPFAM" id="SSF52540">
    <property type="entry name" value="P-loop containing nucleoside triphosphate hydrolases"/>
    <property type="match status" value="1"/>
</dbReference>
<reference evidence="2 3" key="1">
    <citation type="journal article" date="2020" name="ISME J.">
        <title>Comparative genomics reveals insights into cyanobacterial evolution and habitat adaptation.</title>
        <authorList>
            <person name="Chen M.Y."/>
            <person name="Teng W.K."/>
            <person name="Zhao L."/>
            <person name="Hu C.X."/>
            <person name="Zhou Y.K."/>
            <person name="Han B.P."/>
            <person name="Song L.R."/>
            <person name="Shu W.S."/>
        </authorList>
    </citation>
    <scope>NUCLEOTIDE SEQUENCE [LARGE SCALE GENOMIC DNA]</scope>
    <source>
        <strain evidence="2 3">FACHB-248</strain>
    </source>
</reference>
<gene>
    <name evidence="2" type="ORF">H6G81_25040</name>
</gene>
<evidence type="ECO:0000259" key="1">
    <source>
        <dbReference type="Pfam" id="PF13614"/>
    </source>
</evidence>